<name>A0A857JF49_9BURK</name>
<reference evidence="1 2" key="1">
    <citation type="submission" date="2020-01" db="EMBL/GenBank/DDBJ databases">
        <title>Genome sequencing of strain KACC 21265.</title>
        <authorList>
            <person name="Heo J."/>
            <person name="Kim S.-J."/>
            <person name="Kim J.-S."/>
            <person name="Hong S.-B."/>
            <person name="Kwon S.-W."/>
        </authorList>
    </citation>
    <scope>NUCLEOTIDE SEQUENCE [LARGE SCALE GENOMIC DNA]</scope>
    <source>
        <strain evidence="1 2">KACC 21265</strain>
    </source>
</reference>
<dbReference type="EMBL" id="CP047650">
    <property type="protein sequence ID" value="QHJ01429.1"/>
    <property type="molecule type" value="Genomic_DNA"/>
</dbReference>
<dbReference type="AlphaFoldDB" id="A0A857JF49"/>
<protein>
    <submittedName>
        <fullName evidence="1">Transcriptional regulator</fullName>
    </submittedName>
</protein>
<evidence type="ECO:0000313" key="1">
    <source>
        <dbReference type="EMBL" id="QHJ01429.1"/>
    </source>
</evidence>
<proteinExistence type="predicted"/>
<dbReference type="Pfam" id="PF21716">
    <property type="entry name" value="dnstrm_HI1420"/>
    <property type="match status" value="1"/>
</dbReference>
<gene>
    <name evidence="1" type="ORF">GT347_05935</name>
</gene>
<dbReference type="Proteomes" id="UP000464787">
    <property type="component" value="Chromosome"/>
</dbReference>
<dbReference type="KEGG" id="xyk:GT347_05935"/>
<keyword evidence="2" id="KW-1185">Reference proteome</keyword>
<dbReference type="InterPro" id="IPR014057">
    <property type="entry name" value="HI1420"/>
</dbReference>
<sequence>MADFLDSPEAMTEYLSQVLADGNASELLAALGHVARAKNKIERRAPSQSVIP</sequence>
<accession>A0A857JF49</accession>
<evidence type="ECO:0000313" key="2">
    <source>
        <dbReference type="Proteomes" id="UP000464787"/>
    </source>
</evidence>
<organism evidence="1 2">
    <name type="scientific">Xylophilus rhododendri</name>
    <dbReference type="NCBI Taxonomy" id="2697032"/>
    <lineage>
        <taxon>Bacteria</taxon>
        <taxon>Pseudomonadati</taxon>
        <taxon>Pseudomonadota</taxon>
        <taxon>Betaproteobacteria</taxon>
        <taxon>Burkholderiales</taxon>
        <taxon>Xylophilus</taxon>
    </lineage>
</organism>